<gene>
    <name evidence="2" type="ORF">GCM10009754_21950</name>
</gene>
<evidence type="ECO:0000313" key="3">
    <source>
        <dbReference type="Proteomes" id="UP001501116"/>
    </source>
</evidence>
<accession>A0ABN2QHH0</accession>
<reference evidence="2 3" key="1">
    <citation type="journal article" date="2019" name="Int. J. Syst. Evol. Microbiol.">
        <title>The Global Catalogue of Microorganisms (GCM) 10K type strain sequencing project: providing services to taxonomists for standard genome sequencing and annotation.</title>
        <authorList>
            <consortium name="The Broad Institute Genomics Platform"/>
            <consortium name="The Broad Institute Genome Sequencing Center for Infectious Disease"/>
            <person name="Wu L."/>
            <person name="Ma J."/>
        </authorList>
    </citation>
    <scope>NUCLEOTIDE SEQUENCE [LARGE SCALE GENOMIC DNA]</scope>
    <source>
        <strain evidence="2 3">JCM 14545</strain>
    </source>
</reference>
<protein>
    <submittedName>
        <fullName evidence="2">Uncharacterized protein</fullName>
    </submittedName>
</protein>
<comment type="caution">
    <text evidence="2">The sequence shown here is derived from an EMBL/GenBank/DDBJ whole genome shotgun (WGS) entry which is preliminary data.</text>
</comment>
<evidence type="ECO:0000313" key="2">
    <source>
        <dbReference type="EMBL" id="GAA1952524.1"/>
    </source>
</evidence>
<evidence type="ECO:0000256" key="1">
    <source>
        <dbReference type="SAM" id="MobiDB-lite"/>
    </source>
</evidence>
<keyword evidence="3" id="KW-1185">Reference proteome</keyword>
<feature type="region of interest" description="Disordered" evidence="1">
    <location>
        <begin position="1"/>
        <end position="22"/>
    </location>
</feature>
<proteinExistence type="predicted"/>
<dbReference type="EMBL" id="BAAANN010000007">
    <property type="protein sequence ID" value="GAA1952524.1"/>
    <property type="molecule type" value="Genomic_DNA"/>
</dbReference>
<sequence length="90" mass="9180">MTGGYPSATSTGKVTSVPDPTTALMVPAHTPASPISTACHHVTLRTLSTVDTSRVAVVVGQTEFAEPGPGFAKTAFEQRRGAGTPLFGPV</sequence>
<name>A0ABN2QHH0_9PSEU</name>
<organism evidence="2 3">
    <name type="scientific">Amycolatopsis minnesotensis</name>
    <dbReference type="NCBI Taxonomy" id="337894"/>
    <lineage>
        <taxon>Bacteria</taxon>
        <taxon>Bacillati</taxon>
        <taxon>Actinomycetota</taxon>
        <taxon>Actinomycetes</taxon>
        <taxon>Pseudonocardiales</taxon>
        <taxon>Pseudonocardiaceae</taxon>
        <taxon>Amycolatopsis</taxon>
    </lineage>
</organism>
<dbReference type="Proteomes" id="UP001501116">
    <property type="component" value="Unassembled WGS sequence"/>
</dbReference>